<dbReference type="InterPro" id="IPR006311">
    <property type="entry name" value="TAT_signal"/>
</dbReference>
<proteinExistence type="predicted"/>
<dbReference type="Proteomes" id="UP001566476">
    <property type="component" value="Unassembled WGS sequence"/>
</dbReference>
<dbReference type="PANTHER" id="PTHR43649:SF30">
    <property type="entry name" value="ABC TRANSPORTER SUBSTRATE-BINDING PROTEIN"/>
    <property type="match status" value="1"/>
</dbReference>
<protein>
    <submittedName>
        <fullName evidence="2">ABC transporter substrate-binding protein</fullName>
    </submittedName>
</protein>
<dbReference type="InterPro" id="IPR050490">
    <property type="entry name" value="Bact_solute-bd_prot1"/>
</dbReference>
<reference evidence="2 3" key="1">
    <citation type="submission" date="2024-07" db="EMBL/GenBank/DDBJ databases">
        <authorList>
            <person name="Thanompreechachai J."/>
            <person name="Duangmal K."/>
        </authorList>
    </citation>
    <scope>NUCLEOTIDE SEQUENCE [LARGE SCALE GENOMIC DNA]</scope>
    <source>
        <strain evidence="2 3">TBRC 1896</strain>
    </source>
</reference>
<dbReference type="InterPro" id="IPR006059">
    <property type="entry name" value="SBP"/>
</dbReference>
<feature type="signal peptide" evidence="1">
    <location>
        <begin position="1"/>
        <end position="26"/>
    </location>
</feature>
<keyword evidence="3" id="KW-1185">Reference proteome</keyword>
<dbReference type="Gene3D" id="3.40.190.10">
    <property type="entry name" value="Periplasmic binding protein-like II"/>
    <property type="match status" value="2"/>
</dbReference>
<keyword evidence="1" id="KW-0732">Signal</keyword>
<comment type="caution">
    <text evidence="2">The sequence shown here is derived from an EMBL/GenBank/DDBJ whole genome shotgun (WGS) entry which is preliminary data.</text>
</comment>
<accession>A0ABV4I864</accession>
<sequence>MSSSSSTTRRTFLGLAAGSASMAALSACGGGSGSGGQGQTIEFWDMPWGTAAYNTAAQELTEAYVPTGDHLKAGYQIIQWNNFTQTFSSAIASNTGPAVSTGGGFQAFQYAEQGAIAYADDLLATFKEDGTYDDFLEGTIEPFKTDNGYCAVPTQLDMRVWWYRKSIFDEVGVSLPTTWDEYLTVGKQLAAKGYFAYGIGAGAGNNLGAHTMVAMMINNGGGLFNADNELDCVTDRNVEAMDFIRELVGSGIVDPAAVSYTTDNLTSQWKSGKIAMGINTPGLNDDLGDTTGDVLVATPMAGPHGDKGCLQFLNNIMMYQNTPSQESSEAFLQYWFKNYGTLWQQKLLPGLPVLKSVIALPEFQANTQKVEVINTWQPIAKTYAATGTEVDAKIAAIDGGQALNEFTQTMLSGKADSTAALTKLQSDISAL</sequence>
<dbReference type="PROSITE" id="PS51318">
    <property type="entry name" value="TAT"/>
    <property type="match status" value="1"/>
</dbReference>
<organism evidence="2 3">
    <name type="scientific">Kineococcus mangrovi</name>
    <dbReference type="NCBI Taxonomy" id="1660183"/>
    <lineage>
        <taxon>Bacteria</taxon>
        <taxon>Bacillati</taxon>
        <taxon>Actinomycetota</taxon>
        <taxon>Actinomycetes</taxon>
        <taxon>Kineosporiales</taxon>
        <taxon>Kineosporiaceae</taxon>
        <taxon>Kineococcus</taxon>
    </lineage>
</organism>
<name>A0ABV4I864_9ACTN</name>
<feature type="chain" id="PRO_5046633030" evidence="1">
    <location>
        <begin position="27"/>
        <end position="431"/>
    </location>
</feature>
<evidence type="ECO:0000313" key="3">
    <source>
        <dbReference type="Proteomes" id="UP001566476"/>
    </source>
</evidence>
<dbReference type="Pfam" id="PF01547">
    <property type="entry name" value="SBP_bac_1"/>
    <property type="match status" value="1"/>
</dbReference>
<evidence type="ECO:0000256" key="1">
    <source>
        <dbReference type="SAM" id="SignalP"/>
    </source>
</evidence>
<gene>
    <name evidence="2" type="ORF">AB2L28_14300</name>
</gene>
<dbReference type="PANTHER" id="PTHR43649">
    <property type="entry name" value="ARABINOSE-BINDING PROTEIN-RELATED"/>
    <property type="match status" value="1"/>
</dbReference>
<evidence type="ECO:0000313" key="2">
    <source>
        <dbReference type="EMBL" id="MEZ0493407.1"/>
    </source>
</evidence>
<dbReference type="RefSeq" id="WP_370719651.1">
    <property type="nucleotide sequence ID" value="NZ_JBGGTQ010000006.1"/>
</dbReference>
<dbReference type="SUPFAM" id="SSF53850">
    <property type="entry name" value="Periplasmic binding protein-like II"/>
    <property type="match status" value="1"/>
</dbReference>
<dbReference type="EMBL" id="JBGGTQ010000006">
    <property type="protein sequence ID" value="MEZ0493407.1"/>
    <property type="molecule type" value="Genomic_DNA"/>
</dbReference>